<dbReference type="Pfam" id="PF01683">
    <property type="entry name" value="EB"/>
    <property type="match status" value="2"/>
</dbReference>
<evidence type="ECO:0000256" key="1">
    <source>
        <dbReference type="SAM" id="SignalP"/>
    </source>
</evidence>
<keyword evidence="3" id="KW-0640">Prion</keyword>
<keyword evidence="3" id="KW-0034">Amyloid</keyword>
<dbReference type="OrthoDB" id="5912242at2759"/>
<dbReference type="PANTHER" id="PTHR39069:SF9">
    <property type="entry name" value="EB DOMAIN-CONTAINING PROTEIN"/>
    <property type="match status" value="1"/>
</dbReference>
<proteinExistence type="predicted"/>
<organism evidence="3">
    <name type="scientific">Diabrotica virgifera virgifera</name>
    <name type="common">western corn rootworm</name>
    <dbReference type="NCBI Taxonomy" id="50390"/>
    <lineage>
        <taxon>Eukaryota</taxon>
        <taxon>Metazoa</taxon>
        <taxon>Ecdysozoa</taxon>
        <taxon>Arthropoda</taxon>
        <taxon>Hexapoda</taxon>
        <taxon>Insecta</taxon>
        <taxon>Pterygota</taxon>
        <taxon>Neoptera</taxon>
        <taxon>Endopterygota</taxon>
        <taxon>Coleoptera</taxon>
        <taxon>Polyphaga</taxon>
        <taxon>Cucujiformia</taxon>
        <taxon>Chrysomeloidea</taxon>
        <taxon>Chrysomelidae</taxon>
        <taxon>Galerucinae</taxon>
        <taxon>Diabroticina</taxon>
        <taxon>Diabroticites</taxon>
        <taxon>Diabrotica</taxon>
    </lineage>
</organism>
<protein>
    <submittedName>
        <fullName evidence="3">Prion-like-(Q/N-rich) domain-bearing protein 25 isoform X1</fullName>
    </submittedName>
</protein>
<gene>
    <name evidence="3" type="primary">LOC114334634</name>
</gene>
<keyword evidence="1" id="KW-0732">Signal</keyword>
<dbReference type="PANTHER" id="PTHR39069">
    <property type="entry name" value="ECDYSONE-INDUCIBLE GENE E1, ISOFORM A"/>
    <property type="match status" value="1"/>
</dbReference>
<accession>A0A6P7FVV3</accession>
<reference evidence="3" key="1">
    <citation type="submission" date="2025-08" db="UniProtKB">
        <authorList>
            <consortium name="RefSeq"/>
        </authorList>
    </citation>
    <scope>IDENTIFICATION</scope>
</reference>
<feature type="signal peptide" evidence="1">
    <location>
        <begin position="1"/>
        <end position="20"/>
    </location>
</feature>
<dbReference type="InterPro" id="IPR006149">
    <property type="entry name" value="EB_dom"/>
</dbReference>
<evidence type="ECO:0000313" key="3">
    <source>
        <dbReference type="RefSeq" id="XP_028140521.1"/>
    </source>
</evidence>
<name>A0A6P7FVV3_DIAVI</name>
<evidence type="ECO:0000259" key="2">
    <source>
        <dbReference type="Pfam" id="PF01683"/>
    </source>
</evidence>
<feature type="chain" id="PRO_5028129982" evidence="1">
    <location>
        <begin position="21"/>
        <end position="360"/>
    </location>
</feature>
<dbReference type="InParanoid" id="A0A6P7FVV3"/>
<dbReference type="AlphaFoldDB" id="A0A6P7FVV3"/>
<feature type="domain" description="EB" evidence="2">
    <location>
        <begin position="112"/>
        <end position="152"/>
    </location>
</feature>
<feature type="domain" description="EB" evidence="2">
    <location>
        <begin position="282"/>
        <end position="334"/>
    </location>
</feature>
<sequence length="360" mass="39308">MSSTVVYLIVFVVSVVTVVCDHLSDSVLEQLMAINSYTKCRVDADCAKISDHTFCFGNDADKDGYCRCKENYDMVSRNKTFFACLGRASVMLGCTTPHLSDTGLKSIGPKFYATAGLGEKCEKNMQCQIVLTENSECANSVCRCKNGAHLYKDGRCYVSVLLGDFCRGSANCWLASNQFGNCVYGKCTCKFDNEVPGTDRMSCVHGKKIGEQCESDNQCSLTENTQCKTVCRCSPGFVMSRDQTRCLKAATRFNDVCLENDQCSASLQGSICLSNNCTCDIGFHSLDLKCVKTASFGGPCSNSEECVRDSSHLEVIHCNNGECQCKPGAVNETLGCTNRSNFIVQNSFVVILLGLVLKFL</sequence>
<dbReference type="RefSeq" id="XP_028140521.1">
    <property type="nucleotide sequence ID" value="XM_028284720.1"/>
</dbReference>